<feature type="domain" description="DUF1549" evidence="1">
    <location>
        <begin position="433"/>
        <end position="636"/>
    </location>
</feature>
<evidence type="ECO:0000259" key="2">
    <source>
        <dbReference type="Pfam" id="PF07587"/>
    </source>
</evidence>
<dbReference type="AlphaFoldDB" id="F0SIN8"/>
<dbReference type="RefSeq" id="WP_013629433.1">
    <property type="nucleotide sequence ID" value="NC_015174.1"/>
</dbReference>
<dbReference type="InterPro" id="IPR011429">
    <property type="entry name" value="Cyt_c_Planctomycete-type"/>
</dbReference>
<dbReference type="Proteomes" id="UP000006860">
    <property type="component" value="Chromosome"/>
</dbReference>
<evidence type="ECO:0000313" key="4">
    <source>
        <dbReference type="EMBL" id="ADY60712.1"/>
    </source>
</evidence>
<proteinExistence type="predicted"/>
<dbReference type="KEGG" id="pbs:Plabr_3115"/>
<evidence type="ECO:0000313" key="5">
    <source>
        <dbReference type="Proteomes" id="UP000006860"/>
    </source>
</evidence>
<name>F0SIN8_RUBBR</name>
<dbReference type="EMBL" id="CP002546">
    <property type="protein sequence ID" value="ADY60712.1"/>
    <property type="molecule type" value="Genomic_DNA"/>
</dbReference>
<dbReference type="Pfam" id="PF07587">
    <property type="entry name" value="PSD1"/>
    <property type="match status" value="1"/>
</dbReference>
<dbReference type="Pfam" id="PF07635">
    <property type="entry name" value="PSCyt1"/>
    <property type="match status" value="1"/>
</dbReference>
<dbReference type="PANTHER" id="PTHR35889:SF3">
    <property type="entry name" value="F-BOX DOMAIN-CONTAINING PROTEIN"/>
    <property type="match status" value="1"/>
</dbReference>
<feature type="domain" description="Cytochrome C Planctomycete-type" evidence="3">
    <location>
        <begin position="317"/>
        <end position="374"/>
    </location>
</feature>
<evidence type="ECO:0008006" key="6">
    <source>
        <dbReference type="Google" id="ProtNLM"/>
    </source>
</evidence>
<organism evidence="4 5">
    <name type="scientific">Rubinisphaera brasiliensis (strain ATCC 49424 / DSM 5305 / JCM 21570 / IAM 15109 / NBRC 103401 / IFAM 1448)</name>
    <name type="common">Planctomyces brasiliensis</name>
    <dbReference type="NCBI Taxonomy" id="756272"/>
    <lineage>
        <taxon>Bacteria</taxon>
        <taxon>Pseudomonadati</taxon>
        <taxon>Planctomycetota</taxon>
        <taxon>Planctomycetia</taxon>
        <taxon>Planctomycetales</taxon>
        <taxon>Planctomycetaceae</taxon>
        <taxon>Rubinisphaera</taxon>
    </lineage>
</organism>
<evidence type="ECO:0000259" key="1">
    <source>
        <dbReference type="Pfam" id="PF07583"/>
    </source>
</evidence>
<dbReference type="PANTHER" id="PTHR35889">
    <property type="entry name" value="CYCLOINULO-OLIGOSACCHARIDE FRUCTANOTRANSFERASE-RELATED"/>
    <property type="match status" value="1"/>
</dbReference>
<dbReference type="Pfam" id="PF07583">
    <property type="entry name" value="PSCyt2"/>
    <property type="match status" value="1"/>
</dbReference>
<gene>
    <name evidence="4" type="ordered locus">Plabr_3115</name>
</gene>
<reference evidence="5" key="1">
    <citation type="submission" date="2011-02" db="EMBL/GenBank/DDBJ databases">
        <title>The complete genome of Planctomyces brasiliensis DSM 5305.</title>
        <authorList>
            <person name="Lucas S."/>
            <person name="Copeland A."/>
            <person name="Lapidus A."/>
            <person name="Bruce D."/>
            <person name="Goodwin L."/>
            <person name="Pitluck S."/>
            <person name="Kyrpides N."/>
            <person name="Mavromatis K."/>
            <person name="Pagani I."/>
            <person name="Ivanova N."/>
            <person name="Ovchinnikova G."/>
            <person name="Lu M."/>
            <person name="Detter J.C."/>
            <person name="Han C."/>
            <person name="Land M."/>
            <person name="Hauser L."/>
            <person name="Markowitz V."/>
            <person name="Cheng J.-F."/>
            <person name="Hugenholtz P."/>
            <person name="Woyke T."/>
            <person name="Wu D."/>
            <person name="Tindall B."/>
            <person name="Pomrenke H.G."/>
            <person name="Brambilla E."/>
            <person name="Klenk H.-P."/>
            <person name="Eisen J.A."/>
        </authorList>
    </citation>
    <scope>NUCLEOTIDE SEQUENCE [LARGE SCALE GENOMIC DNA]</scope>
    <source>
        <strain evidence="5">ATCC 49424 / DSM 5305 / JCM 21570 / NBRC 103401 / IFAM 1448</strain>
    </source>
</reference>
<dbReference type="HOGENOM" id="CLU_296595_0_0_0"/>
<dbReference type="InterPro" id="IPR011444">
    <property type="entry name" value="DUF1549"/>
</dbReference>
<dbReference type="eggNOG" id="COG2010">
    <property type="taxonomic scope" value="Bacteria"/>
</dbReference>
<evidence type="ECO:0000259" key="3">
    <source>
        <dbReference type="Pfam" id="PF07635"/>
    </source>
</evidence>
<feature type="domain" description="DUF1553" evidence="2">
    <location>
        <begin position="756"/>
        <end position="991"/>
    </location>
</feature>
<keyword evidence="5" id="KW-1185">Reference proteome</keyword>
<dbReference type="STRING" id="756272.Plabr_3115"/>
<sequence>MALQECWSRASSLLTVTAMIGCLALLGMLQFSPAAAGELANPNRIADERFLDPDGFVAPTNEPAAGWAGSWVTSKILPPLNVPSSVDSAIRDVQIQGTGNRNNPLRRRLSEPLTENEIFVGFRLLYEPSSTGSNAVDPEFFVFWLDRTEGSDRAVHSAGVPNIGLHQADRGPHRGKNVFMVRFGSSQTAWSGAEVVPGTTYRVLARLAKSKPGERNDFDQLDLWVDPQPDDFDSPLASIQHQVGVHQVNWLGFSTGVKTEPTDNIRVGDLVLSRSWDDARTFLMEDQPVEDAANAAMVWNKPVNFRKDIFPILEERCFGCHAEEFPDSGYRLDVRDELLGYSTGEPLVVPGSSRRSKLIDVLTTSNASERMPPGEPPLEEEEIAKLRAWIDQGFEWDDELLPTPEVKSSHWAFQPIKRPLVPEPIDRSRYRNPIDAFIQTELHEQGLSPAERANSETLVRRVYLDVLGLPPSLAERDEFLQDQADDAYETLVEQVLASPHYGERMARHWLDLVRWGESQGFQHDIPRPFAWRYRDYVINSFNAGKPYSVFLKEQLAGDELDGGDESLVATGFLAAARISGNQMDKEIQRAEVMFDITDTTASSVLGLTMECAQCHNHKFEPITQRDYYRFLAFFSKGQLTNLKLKETAEVAPEAIKEWYSPGAYNFYLSEARKLKIKPADYPTHTWGYYSPATGRDDVEVLPVVNRSPLPFSPQFLERQEGRIFVRGNPNEPGLRVEPGWPAVLGTVPSELEPTPRQALAGWLAAKENPLTARVWVNRLWQYHFGRGLVSTPSNFGTHGSEPSHPALLDWLASELMASNWSTKHIQRLILTSHTYQQSHLASSEGLQVDPDNQLVWRWQPRRLEAEAMHDSLLVSTDELNRQVGGPSVPPRAIETRKRRTLYFSQRRSELPDVMTMFDGPDGVRSCACRDVSTVGLQPLYLLNNPFVVQRAKRLADMVSAEQASPGGQIEAVFLRTLGRKPTAVELARAQEQLVDADANAEVDLQRLVQFCHAMFNLNEYVYIP</sequence>
<dbReference type="InterPro" id="IPR022655">
    <property type="entry name" value="DUF1553"/>
</dbReference>
<protein>
    <recommendedName>
        <fullName evidence="6">Cytochrome c domain-containing protein</fullName>
    </recommendedName>
</protein>
<accession>F0SIN8</accession>